<evidence type="ECO:0000256" key="2">
    <source>
        <dbReference type="SAM" id="Coils"/>
    </source>
</evidence>
<evidence type="ECO:0000259" key="5">
    <source>
        <dbReference type="Pfam" id="PF25989"/>
    </source>
</evidence>
<dbReference type="Proteomes" id="UP000094757">
    <property type="component" value="Chromosome"/>
</dbReference>
<feature type="domain" description="Multidrug resistance protein MdtA-like barrel-sandwich hybrid" evidence="4">
    <location>
        <begin position="65"/>
        <end position="200"/>
    </location>
</feature>
<keyword evidence="2" id="KW-0175">Coiled coil</keyword>
<dbReference type="Gene3D" id="2.40.30.170">
    <property type="match status" value="1"/>
</dbReference>
<dbReference type="Gene3D" id="2.40.50.100">
    <property type="match status" value="1"/>
</dbReference>
<reference evidence="6" key="2">
    <citation type="submission" date="2016-08" db="EMBL/GenBank/DDBJ databases">
        <authorList>
            <person name="Seilhamer J.J."/>
        </authorList>
    </citation>
    <scope>NUCLEOTIDE SEQUENCE [LARGE SCALE GENOMIC DNA]</scope>
    <source>
        <strain evidence="6">F0677</strain>
    </source>
</reference>
<dbReference type="InterPro" id="IPR058624">
    <property type="entry name" value="MdtA-like_HH"/>
</dbReference>
<name>A0A1B3WCM0_9FIRM</name>
<accession>A0A1B3WCM0</accession>
<dbReference type="RefSeq" id="WP_069176756.1">
    <property type="nucleotide sequence ID" value="NZ_CP017037.1"/>
</dbReference>
<dbReference type="InterPro" id="IPR058637">
    <property type="entry name" value="YknX-like_C"/>
</dbReference>
<dbReference type="SUPFAM" id="SSF111369">
    <property type="entry name" value="HlyD-like secretion proteins"/>
    <property type="match status" value="1"/>
</dbReference>
<keyword evidence="9" id="KW-1185">Reference proteome</keyword>
<feature type="domain" description="YknX-like C-terminal permuted SH3-like" evidence="5">
    <location>
        <begin position="287"/>
        <end position="353"/>
    </location>
</feature>
<dbReference type="Pfam" id="PF25989">
    <property type="entry name" value="YknX_C"/>
    <property type="match status" value="1"/>
</dbReference>
<dbReference type="Proteomes" id="UP000266262">
    <property type="component" value="Unassembled WGS sequence"/>
</dbReference>
<dbReference type="KEGG" id="dpn:BCB69_01070"/>
<dbReference type="Pfam" id="PF25876">
    <property type="entry name" value="HH_MFP_RND"/>
    <property type="match status" value="1"/>
</dbReference>
<dbReference type="PANTHER" id="PTHR30469:SF15">
    <property type="entry name" value="HLYD FAMILY OF SECRETION PROTEINS"/>
    <property type="match status" value="1"/>
</dbReference>
<dbReference type="GO" id="GO:1990281">
    <property type="term" value="C:efflux pump complex"/>
    <property type="evidence" value="ECO:0007669"/>
    <property type="project" value="TreeGrafter"/>
</dbReference>
<evidence type="ECO:0000259" key="3">
    <source>
        <dbReference type="Pfam" id="PF25876"/>
    </source>
</evidence>
<dbReference type="InterPro" id="IPR058625">
    <property type="entry name" value="MdtA-like_BSH"/>
</dbReference>
<evidence type="ECO:0000313" key="6">
    <source>
        <dbReference type="EMBL" id="AOH38706.1"/>
    </source>
</evidence>
<gene>
    <name evidence="6" type="ORF">BCB69_01070</name>
    <name evidence="7" type="ORF">DX915_02110</name>
</gene>
<reference evidence="8" key="1">
    <citation type="submission" date="2016-08" db="EMBL/GenBank/DDBJ databases">
        <authorList>
            <person name="Holder M.E."/>
            <person name="Ajami N.J."/>
            <person name="Petrosino J.F."/>
        </authorList>
    </citation>
    <scope>NUCLEOTIDE SEQUENCE [LARGE SCALE GENOMIC DNA]</scope>
    <source>
        <strain evidence="8">F0677</strain>
    </source>
</reference>
<feature type="coiled-coil region" evidence="2">
    <location>
        <begin position="138"/>
        <end position="172"/>
    </location>
</feature>
<comment type="similarity">
    <text evidence="1">Belongs to the membrane fusion protein (MFP) (TC 8.A.1) family.</text>
</comment>
<dbReference type="STRING" id="39950.BCB69_01070"/>
<evidence type="ECO:0000256" key="1">
    <source>
        <dbReference type="ARBA" id="ARBA00009477"/>
    </source>
</evidence>
<sequence>MNKLANIGMMFLVGVVVTMSGCGKQTTPANSAPLVKTIVIGEEISENKHSFSGTVHGYFEAPLSFQVGGRIVERYVQSGQRVTAGEALFKLDSKDAEEQVNTAEGAVISAQAAYNLADSTLARYRSLHDIHAISDLAMDQTQSQYEVASAQLQQAQAALSRAQNNLDFTTLRANRDGVIGSTSYEVGQVVSAGMPVALMVDDSQKEVHISLTEKQYGEYSVGMPCTVTFWALPHVQVKGIIKEKAASPTAGIGTYDVKVSLEDCPTNVTIGMTAQVSIENKMNTNRIEVPLTAMAGQKEQPSVWIVKDGKVSLVAVKVGKYGENSIEIIEGLKQGDRIVIAGTNKLSDGEEVRI</sequence>
<dbReference type="AlphaFoldDB" id="A0A1B3WCM0"/>
<organism evidence="6 8">
    <name type="scientific">Dialister pneumosintes</name>
    <dbReference type="NCBI Taxonomy" id="39950"/>
    <lineage>
        <taxon>Bacteria</taxon>
        <taxon>Bacillati</taxon>
        <taxon>Bacillota</taxon>
        <taxon>Negativicutes</taxon>
        <taxon>Veillonellales</taxon>
        <taxon>Veillonellaceae</taxon>
        <taxon>Dialister</taxon>
    </lineage>
</organism>
<dbReference type="EMBL" id="CP017037">
    <property type="protein sequence ID" value="AOH38706.1"/>
    <property type="molecule type" value="Genomic_DNA"/>
</dbReference>
<evidence type="ECO:0000313" key="9">
    <source>
        <dbReference type="Proteomes" id="UP000266262"/>
    </source>
</evidence>
<reference evidence="7 9" key="3">
    <citation type="submission" date="2018-08" db="EMBL/GenBank/DDBJ databases">
        <title>Draft genome sequence of Dialister pneumosintes KCOM 1685.</title>
        <authorList>
            <person name="Kook J.-K."/>
            <person name="Park S.-N."/>
            <person name="Lim Y.K."/>
        </authorList>
    </citation>
    <scope>NUCLEOTIDE SEQUENCE [LARGE SCALE GENOMIC DNA]</scope>
    <source>
        <strain evidence="7 9">KCOM 1685</strain>
    </source>
</reference>
<evidence type="ECO:0000313" key="7">
    <source>
        <dbReference type="EMBL" id="RID94341.1"/>
    </source>
</evidence>
<evidence type="ECO:0000313" key="8">
    <source>
        <dbReference type="Proteomes" id="UP000094757"/>
    </source>
</evidence>
<feature type="domain" description="Multidrug resistance protein MdtA-like alpha-helical hairpin" evidence="3">
    <location>
        <begin position="100"/>
        <end position="169"/>
    </location>
</feature>
<dbReference type="Gene3D" id="1.10.287.470">
    <property type="entry name" value="Helix hairpin bin"/>
    <property type="match status" value="1"/>
</dbReference>
<dbReference type="PROSITE" id="PS51257">
    <property type="entry name" value="PROKAR_LIPOPROTEIN"/>
    <property type="match status" value="1"/>
</dbReference>
<dbReference type="PANTHER" id="PTHR30469">
    <property type="entry name" value="MULTIDRUG RESISTANCE PROTEIN MDTA"/>
    <property type="match status" value="1"/>
</dbReference>
<dbReference type="InterPro" id="IPR006143">
    <property type="entry name" value="RND_pump_MFP"/>
</dbReference>
<evidence type="ECO:0000259" key="4">
    <source>
        <dbReference type="Pfam" id="PF25917"/>
    </source>
</evidence>
<dbReference type="GO" id="GO:0015562">
    <property type="term" value="F:efflux transmembrane transporter activity"/>
    <property type="evidence" value="ECO:0007669"/>
    <property type="project" value="TreeGrafter"/>
</dbReference>
<proteinExistence type="inferred from homology"/>
<dbReference type="Pfam" id="PF25917">
    <property type="entry name" value="BSH_RND"/>
    <property type="match status" value="1"/>
</dbReference>
<dbReference type="Gene3D" id="2.40.420.20">
    <property type="match status" value="1"/>
</dbReference>
<dbReference type="NCBIfam" id="TIGR01730">
    <property type="entry name" value="RND_mfp"/>
    <property type="match status" value="1"/>
</dbReference>
<dbReference type="OrthoDB" id="9813967at2"/>
<dbReference type="EMBL" id="QWKU01000001">
    <property type="protein sequence ID" value="RID94341.1"/>
    <property type="molecule type" value="Genomic_DNA"/>
</dbReference>
<protein>
    <submittedName>
        <fullName evidence="7">Efflux RND transporter periplasmic adaptor subunit</fullName>
    </submittedName>
    <submittedName>
        <fullName evidence="6">Efflux transporter periplasmic adaptor subunit</fullName>
    </submittedName>
</protein>